<dbReference type="PROSITE" id="PS00867">
    <property type="entry name" value="CPSASE_2"/>
    <property type="match status" value="1"/>
</dbReference>
<dbReference type="SUPFAM" id="SSF52440">
    <property type="entry name" value="PreATP-grasp domain"/>
    <property type="match status" value="1"/>
</dbReference>
<dbReference type="Gene3D" id="3.40.50.20">
    <property type="match status" value="1"/>
</dbReference>
<feature type="domain" description="ATP-grasp" evidence="7">
    <location>
        <begin position="157"/>
        <end position="397"/>
    </location>
</feature>
<name>A0AAF0ZRK5_SOLVR</name>
<dbReference type="GO" id="GO:0004485">
    <property type="term" value="F:methylcrotonoyl-CoA carboxylase activity"/>
    <property type="evidence" value="ECO:0007669"/>
    <property type="project" value="TreeGrafter"/>
</dbReference>
<dbReference type="InterPro" id="IPR050856">
    <property type="entry name" value="Biotin_carboxylase_complex"/>
</dbReference>
<gene>
    <name evidence="9" type="ORF">MTR67_040638</name>
</gene>
<evidence type="ECO:0000259" key="8">
    <source>
        <dbReference type="PROSITE" id="PS50979"/>
    </source>
</evidence>
<evidence type="ECO:0000256" key="4">
    <source>
        <dbReference type="ARBA" id="ARBA00022840"/>
    </source>
</evidence>
<accession>A0AAF0ZRK5</accession>
<dbReference type="Proteomes" id="UP001234989">
    <property type="component" value="Chromosome 9"/>
</dbReference>
<evidence type="ECO:0000313" key="10">
    <source>
        <dbReference type="Proteomes" id="UP001234989"/>
    </source>
</evidence>
<dbReference type="AlphaFoldDB" id="A0AAF0ZRK5"/>
<feature type="domain" description="Biotin carboxylation" evidence="8">
    <location>
        <begin position="38"/>
        <end position="527"/>
    </location>
</feature>
<dbReference type="InterPro" id="IPR011761">
    <property type="entry name" value="ATP-grasp"/>
</dbReference>
<dbReference type="Pfam" id="PF02786">
    <property type="entry name" value="CPSase_L_D2"/>
    <property type="match status" value="2"/>
</dbReference>
<dbReference type="GO" id="GO:0005524">
    <property type="term" value="F:ATP binding"/>
    <property type="evidence" value="ECO:0007669"/>
    <property type="project" value="UniProtKB-UniRule"/>
</dbReference>
<dbReference type="PROSITE" id="PS50979">
    <property type="entry name" value="BC"/>
    <property type="match status" value="1"/>
</dbReference>
<keyword evidence="2" id="KW-0436">Ligase</keyword>
<evidence type="ECO:0000259" key="7">
    <source>
        <dbReference type="PROSITE" id="PS50975"/>
    </source>
</evidence>
<evidence type="ECO:0008006" key="11">
    <source>
        <dbReference type="Google" id="ProtNLM"/>
    </source>
</evidence>
<comment type="cofactor">
    <cofactor evidence="1">
        <name>biotin</name>
        <dbReference type="ChEBI" id="CHEBI:57586"/>
    </cofactor>
</comment>
<dbReference type="InterPro" id="IPR045774">
    <property type="entry name" value="MCCA_BT_dom"/>
</dbReference>
<dbReference type="Pfam" id="PF02785">
    <property type="entry name" value="Biotin_carb_C"/>
    <property type="match status" value="1"/>
</dbReference>
<sequence length="682" mass="74802">MSMVAFILRRKVHTKPYISQQSSLYATTPAIKSSNNQRIEKILIANRGEIACRIIRTAKRLGLRTVAVYSDADRDSLHVKSADEAFRIGPPPARLSYLNSSAIIEVANKSGAQAIHPGYGFLSESADFAQLCEDENLLFIGPPASAIRDMGDKSASKRIMGAAGVPLVPGYHGDEQDIDFMKLEADKIGYPILIKPTHGGGGKGMRIVQSPNEFADSFLGAQREAAASFGISTILLEKYITKPRHIEVQIFGDKQGNVIHLYERDCSVQRRHQKIIEEAPAPNVSSDFRSHLGQAAVSAAKWSGQGILGLGHCVLGCEQSEDQPQVLFSIATPHLTSPPLCLKAVNYHSAGTVEFIVDTQSGQFHFMEMNTRLQVEHPVTEMIVGQDLVEWQIRVANGEPLPLTQSEVPFSGHAFEARIYAENVPKGFLPATGVLHHYCPVTATSTVRVETGVEEGDTVSMHYDPMIAKLVVWGQDRLSALIKMKDCLSKFQVAGLPTNIDFIIKLASHRAFQNGEVETHFIERYKDDLFIDGSNSISAEKAESAAKHAASIVAACICQNELATLKDKAPGGLHLWYGNPPFRINHFAKRTVDLEWENQYSISGSNLLTVSITYLPDGKYLVETGESNSPGLEIQVTQLSNNDYRVEVDGLSLNVCLAAYSKVTPYISGPYLQAVLGPWHTY</sequence>
<dbReference type="SUPFAM" id="SSF56059">
    <property type="entry name" value="Glutathione synthetase ATP-binding domain-like"/>
    <property type="match status" value="1"/>
</dbReference>
<dbReference type="InterPro" id="IPR016185">
    <property type="entry name" value="PreATP-grasp_dom_sf"/>
</dbReference>
<dbReference type="Pfam" id="PF00289">
    <property type="entry name" value="Biotin_carb_N"/>
    <property type="match status" value="1"/>
</dbReference>
<evidence type="ECO:0000313" key="9">
    <source>
        <dbReference type="EMBL" id="WMV47253.1"/>
    </source>
</evidence>
<dbReference type="Gene3D" id="3.30.470.20">
    <property type="entry name" value="ATP-grasp fold, B domain"/>
    <property type="match status" value="2"/>
</dbReference>
<proteinExistence type="predicted"/>
<organism evidence="9 10">
    <name type="scientific">Solanum verrucosum</name>
    <dbReference type="NCBI Taxonomy" id="315347"/>
    <lineage>
        <taxon>Eukaryota</taxon>
        <taxon>Viridiplantae</taxon>
        <taxon>Streptophyta</taxon>
        <taxon>Embryophyta</taxon>
        <taxon>Tracheophyta</taxon>
        <taxon>Spermatophyta</taxon>
        <taxon>Magnoliopsida</taxon>
        <taxon>eudicotyledons</taxon>
        <taxon>Gunneridae</taxon>
        <taxon>Pentapetalae</taxon>
        <taxon>asterids</taxon>
        <taxon>lamiids</taxon>
        <taxon>Solanales</taxon>
        <taxon>Solanaceae</taxon>
        <taxon>Solanoideae</taxon>
        <taxon>Solaneae</taxon>
        <taxon>Solanum</taxon>
    </lineage>
</organism>
<keyword evidence="3 6" id="KW-0547">Nucleotide-binding</keyword>
<dbReference type="InterPro" id="IPR005482">
    <property type="entry name" value="Biotin_COase_C"/>
</dbReference>
<dbReference type="InterPro" id="IPR013815">
    <property type="entry name" value="ATP_grasp_subdomain_1"/>
</dbReference>
<evidence type="ECO:0000256" key="3">
    <source>
        <dbReference type="ARBA" id="ARBA00022741"/>
    </source>
</evidence>
<dbReference type="InterPro" id="IPR011054">
    <property type="entry name" value="Rudment_hybrid_motif"/>
</dbReference>
<dbReference type="InterPro" id="IPR011764">
    <property type="entry name" value="Biotin_carboxylation_dom"/>
</dbReference>
<keyword evidence="5" id="KW-0092">Biotin</keyword>
<evidence type="ECO:0000256" key="6">
    <source>
        <dbReference type="PROSITE-ProRule" id="PRU00409"/>
    </source>
</evidence>
<dbReference type="PROSITE" id="PS00866">
    <property type="entry name" value="CPSASE_1"/>
    <property type="match status" value="1"/>
</dbReference>
<dbReference type="FunFam" id="3.40.50.20:FF:000010">
    <property type="entry name" value="Propionyl-CoA carboxylase subunit alpha"/>
    <property type="match status" value="1"/>
</dbReference>
<reference evidence="9" key="1">
    <citation type="submission" date="2023-08" db="EMBL/GenBank/DDBJ databases">
        <title>A de novo genome assembly of Solanum verrucosum Schlechtendal, a Mexican diploid species geographically isolated from the other diploid A-genome species in potato relatives.</title>
        <authorList>
            <person name="Hosaka K."/>
        </authorList>
    </citation>
    <scope>NUCLEOTIDE SEQUENCE</scope>
    <source>
        <tissue evidence="9">Young leaves</tissue>
    </source>
</reference>
<dbReference type="InterPro" id="IPR005479">
    <property type="entry name" value="CPAse_ATP-bd"/>
</dbReference>
<evidence type="ECO:0000256" key="5">
    <source>
        <dbReference type="ARBA" id="ARBA00023267"/>
    </source>
</evidence>
<dbReference type="EMBL" id="CP133620">
    <property type="protein sequence ID" value="WMV47253.1"/>
    <property type="molecule type" value="Genomic_DNA"/>
</dbReference>
<dbReference type="Pfam" id="PF19331">
    <property type="entry name" value="MCCA_BT"/>
    <property type="match status" value="1"/>
</dbReference>
<evidence type="ECO:0000256" key="1">
    <source>
        <dbReference type="ARBA" id="ARBA00001953"/>
    </source>
</evidence>
<keyword evidence="4 6" id="KW-0067">ATP-binding</keyword>
<evidence type="ECO:0000256" key="2">
    <source>
        <dbReference type="ARBA" id="ARBA00022598"/>
    </source>
</evidence>
<dbReference type="FunFam" id="3.30.1490.20:FF:000003">
    <property type="entry name" value="acetyl-CoA carboxylase isoform X1"/>
    <property type="match status" value="1"/>
</dbReference>
<dbReference type="SUPFAM" id="SSF51246">
    <property type="entry name" value="Rudiment single hybrid motif"/>
    <property type="match status" value="1"/>
</dbReference>
<dbReference type="GO" id="GO:0046872">
    <property type="term" value="F:metal ion binding"/>
    <property type="evidence" value="ECO:0007669"/>
    <property type="project" value="InterPro"/>
</dbReference>
<dbReference type="InterPro" id="IPR005481">
    <property type="entry name" value="BC-like_N"/>
</dbReference>
<protein>
    <recommendedName>
        <fullName evidence="11">Methylcrotonoyl-CoA carboxylase subunit alpha, mitochondrial</fullName>
    </recommendedName>
</protein>
<dbReference type="Gene3D" id="3.30.1490.20">
    <property type="entry name" value="ATP-grasp fold, A domain"/>
    <property type="match status" value="1"/>
</dbReference>
<keyword evidence="10" id="KW-1185">Reference proteome</keyword>
<dbReference type="PANTHER" id="PTHR18866">
    <property type="entry name" value="CARBOXYLASE:PYRUVATE/ACETYL-COA/PROPIONYL-COA CARBOXYLASE"/>
    <property type="match status" value="1"/>
</dbReference>
<dbReference type="PANTHER" id="PTHR18866:SF33">
    <property type="entry name" value="METHYLCROTONOYL-COA CARBOXYLASE SUBUNIT ALPHA, MITOCHONDRIAL-RELATED"/>
    <property type="match status" value="1"/>
</dbReference>
<dbReference type="GO" id="GO:0005739">
    <property type="term" value="C:mitochondrion"/>
    <property type="evidence" value="ECO:0007669"/>
    <property type="project" value="TreeGrafter"/>
</dbReference>
<dbReference type="PROSITE" id="PS50975">
    <property type="entry name" value="ATP_GRASP"/>
    <property type="match status" value="1"/>
</dbReference>
<dbReference type="SMART" id="SM00878">
    <property type="entry name" value="Biotin_carb_C"/>
    <property type="match status" value="1"/>
</dbReference>